<keyword evidence="3" id="KW-1185">Reference proteome</keyword>
<accession>A0A5C0VJI6</accession>
<proteinExistence type="predicted"/>
<evidence type="ECO:0000256" key="1">
    <source>
        <dbReference type="SAM" id="SignalP"/>
    </source>
</evidence>
<dbReference type="GO" id="GO:0016788">
    <property type="term" value="F:hydrolase activity, acting on ester bonds"/>
    <property type="evidence" value="ECO:0007669"/>
    <property type="project" value="InterPro"/>
</dbReference>
<dbReference type="InterPro" id="IPR036514">
    <property type="entry name" value="SGNH_hydro_sf"/>
</dbReference>
<evidence type="ECO:0000313" key="3">
    <source>
        <dbReference type="Proteomes" id="UP000323653"/>
    </source>
</evidence>
<feature type="chain" id="PRO_5022764676" evidence="1">
    <location>
        <begin position="21"/>
        <end position="433"/>
    </location>
</feature>
<dbReference type="Pfam" id="PF00657">
    <property type="entry name" value="Lipase_GDSL"/>
    <property type="match status" value="1"/>
</dbReference>
<evidence type="ECO:0000313" key="2">
    <source>
        <dbReference type="EMBL" id="QEK51933.1"/>
    </source>
</evidence>
<organism evidence="2 3">
    <name type="scientific">Pedobacter aquae</name>
    <dbReference type="NCBI Taxonomy" id="2605747"/>
    <lineage>
        <taxon>Bacteria</taxon>
        <taxon>Pseudomonadati</taxon>
        <taxon>Bacteroidota</taxon>
        <taxon>Sphingobacteriia</taxon>
        <taxon>Sphingobacteriales</taxon>
        <taxon>Sphingobacteriaceae</taxon>
        <taxon>Pedobacter</taxon>
    </lineage>
</organism>
<name>A0A5C0VJI6_9SPHI</name>
<dbReference type="AlphaFoldDB" id="A0A5C0VJI6"/>
<reference evidence="2 3" key="1">
    <citation type="submission" date="2019-08" db="EMBL/GenBank/DDBJ databases">
        <title>Pedobacter sp. nov., isolated from Han river, South Korea.</title>
        <authorList>
            <person name="Lee D.-H."/>
            <person name="Kim Y.-S."/>
            <person name="Hwang E.-M."/>
            <person name="Le Tran T.C."/>
            <person name="Cha C.-J."/>
        </authorList>
    </citation>
    <scope>NUCLEOTIDE SEQUENCE [LARGE SCALE GENOMIC DNA]</scope>
    <source>
        <strain evidence="2 3">CJ43</strain>
    </source>
</reference>
<gene>
    <name evidence="2" type="ORF">FYC62_09945</name>
</gene>
<dbReference type="EMBL" id="CP043329">
    <property type="protein sequence ID" value="QEK51933.1"/>
    <property type="molecule type" value="Genomic_DNA"/>
</dbReference>
<dbReference type="InterPro" id="IPR001087">
    <property type="entry name" value="GDSL"/>
</dbReference>
<sequence length="433" mass="45763">MKFKYAFKWAFAAIILVASACKKDDEAAVVPSSGSADFTRYISIGNSLTAGFADNGLYLNGQLNSFPSIIAQQMKLAGGGEFAQPLFSSNQANGSGYVRYGGLTPAGTPILIPVTTNLGIRGSATIPGFGNVTLYTKHTGPLNNYGVPGIKLRDIKLNVYGNVNGYFERLLAGNAGTNTTTYLDFVTTTPFTFFTNWLGNNDALGYATSGGVGDVLTPTADFTTMYTELINKLTATGAKGVVATVPDVSVIPFFNTVTVAAVLAGVNALRPTGVPAFTNIFIATSAGARVATAEDLIVLNFPTSLMGGATLYGLTPSNPIESRYVLDRDEVANVRAAITSYNNTIKTVANSKGLAVFDANEYLNKFKGAGTTVDGLTFTTAYISGKIFSLDGVHLTPMGYAVVANEFINVINAKYNATLPKVYLGNYSFLRFN</sequence>
<dbReference type="Proteomes" id="UP000323653">
    <property type="component" value="Chromosome"/>
</dbReference>
<dbReference type="Gene3D" id="3.40.50.1110">
    <property type="entry name" value="SGNH hydrolase"/>
    <property type="match status" value="1"/>
</dbReference>
<feature type="signal peptide" evidence="1">
    <location>
        <begin position="1"/>
        <end position="20"/>
    </location>
</feature>
<dbReference type="RefSeq" id="WP_149074821.1">
    <property type="nucleotide sequence ID" value="NZ_CP043329.1"/>
</dbReference>
<dbReference type="KEGG" id="pej:FYC62_09945"/>
<keyword evidence="1" id="KW-0732">Signal</keyword>
<dbReference type="SUPFAM" id="SSF52266">
    <property type="entry name" value="SGNH hydrolase"/>
    <property type="match status" value="1"/>
</dbReference>
<dbReference type="PROSITE" id="PS51257">
    <property type="entry name" value="PROKAR_LIPOPROTEIN"/>
    <property type="match status" value="1"/>
</dbReference>
<protein>
    <submittedName>
        <fullName evidence="2">G-D-S-L family lipolytic protein</fullName>
    </submittedName>
</protein>